<accession>A0A6C0E0Y4</accession>
<protein>
    <submittedName>
        <fullName evidence="1">Uncharacterized protein</fullName>
    </submittedName>
</protein>
<proteinExistence type="predicted"/>
<name>A0A6C0E0Y4_9ZZZZ</name>
<evidence type="ECO:0000313" key="1">
    <source>
        <dbReference type="EMBL" id="QHT22203.1"/>
    </source>
</evidence>
<dbReference type="EMBL" id="MN739708">
    <property type="protein sequence ID" value="QHT22203.1"/>
    <property type="molecule type" value="Genomic_DNA"/>
</dbReference>
<organism evidence="1">
    <name type="scientific">viral metagenome</name>
    <dbReference type="NCBI Taxonomy" id="1070528"/>
    <lineage>
        <taxon>unclassified sequences</taxon>
        <taxon>metagenomes</taxon>
        <taxon>organismal metagenomes</taxon>
    </lineage>
</organism>
<sequence length="171" mass="20194">MTFEDNESYMHKKAKEVLQEWLKSENGFEDLKTDEKWVGDGVFLEYPLIDINDSLENDTGYKTAFNHFDVTGKSDWYYYNDVCSNWTPPTYEQCVKNGDIPYAILDIAYVYKGRIICGFEICHKNKVSVQKQKKFQTRQGFRNTYIYEIQSSAIMNQTKKPKRILPFCTRL</sequence>
<dbReference type="AlphaFoldDB" id="A0A6C0E0Y4"/>
<reference evidence="1" key="1">
    <citation type="journal article" date="2020" name="Nature">
        <title>Giant virus diversity and host interactions through global metagenomics.</title>
        <authorList>
            <person name="Schulz F."/>
            <person name="Roux S."/>
            <person name="Paez-Espino D."/>
            <person name="Jungbluth S."/>
            <person name="Walsh D.A."/>
            <person name="Denef V.J."/>
            <person name="McMahon K.D."/>
            <person name="Konstantinidis K.T."/>
            <person name="Eloe-Fadrosh E.A."/>
            <person name="Kyrpides N.C."/>
            <person name="Woyke T."/>
        </authorList>
    </citation>
    <scope>NUCLEOTIDE SEQUENCE</scope>
    <source>
        <strain evidence="1">GVMAG-M-3300023179-107</strain>
    </source>
</reference>